<sequence>MNGSEAVIAGVIQGIFEWLPVSSEAQTMLYMLNVLNLDPQTALSYAFYLHFGTMLAVLIKYRDEFFSVLMSPLSELKLSSVIFYGTLFTAFSAIPLYLLLRNLSTFVNPVLFTMIIGFMLVLTGILMKIADSKGDKDINDISNRDIILTGIAQGFAVIPGISRSGITVTALLIRKVNQETALMVSFLLSVPATAGILFIDFNSISRIPLQSMVILSASSLFFGYISMDLLLKIAVKVSFWKFCLLFGLVTIIFTFLYYFLNIL</sequence>
<keyword evidence="5 12" id="KW-1003">Cell membrane</keyword>
<dbReference type="PANTHER" id="PTHR30622:SF2">
    <property type="entry name" value="UNDECAPRENYL-DIPHOSPHATASE"/>
    <property type="match status" value="1"/>
</dbReference>
<dbReference type="GO" id="GO:0005886">
    <property type="term" value="C:plasma membrane"/>
    <property type="evidence" value="ECO:0007669"/>
    <property type="project" value="UniProtKB-SubCell"/>
</dbReference>
<evidence type="ECO:0000313" key="14">
    <source>
        <dbReference type="Proteomes" id="UP000005741"/>
    </source>
</evidence>
<evidence type="ECO:0000256" key="1">
    <source>
        <dbReference type="ARBA" id="ARBA00004651"/>
    </source>
</evidence>
<feature type="transmembrane region" description="Helical" evidence="12">
    <location>
        <begin position="106"/>
        <end position="127"/>
    </location>
</feature>
<dbReference type="EC" id="3.6.1.27" evidence="3 12"/>
<keyword evidence="6 12" id="KW-0812">Transmembrane</keyword>
<evidence type="ECO:0000256" key="3">
    <source>
        <dbReference type="ARBA" id="ARBA00012374"/>
    </source>
</evidence>
<keyword evidence="14" id="KW-1185">Reference proteome</keyword>
<protein>
    <recommendedName>
        <fullName evidence="4 12">Undecaprenyl-diphosphatase</fullName>
        <ecNumber evidence="3 12">3.6.1.27</ecNumber>
    </recommendedName>
    <alternativeName>
        <fullName evidence="10 12">Undecaprenyl pyrophosphate phosphatase</fullName>
    </alternativeName>
</protein>
<evidence type="ECO:0000256" key="8">
    <source>
        <dbReference type="ARBA" id="ARBA00022989"/>
    </source>
</evidence>
<evidence type="ECO:0000313" key="13">
    <source>
        <dbReference type="EMBL" id="EHQ34321.1"/>
    </source>
</evidence>
<proteinExistence type="inferred from homology"/>
<gene>
    <name evidence="12" type="primary">uppP</name>
    <name evidence="13" type="ORF">Metlim_0168</name>
</gene>
<evidence type="ECO:0000256" key="7">
    <source>
        <dbReference type="ARBA" id="ARBA00022801"/>
    </source>
</evidence>
<evidence type="ECO:0000256" key="6">
    <source>
        <dbReference type="ARBA" id="ARBA00022692"/>
    </source>
</evidence>
<keyword evidence="7 12" id="KW-0378">Hydrolase</keyword>
<evidence type="ECO:0000256" key="2">
    <source>
        <dbReference type="ARBA" id="ARBA00010621"/>
    </source>
</evidence>
<dbReference type="PANTHER" id="PTHR30622">
    <property type="entry name" value="UNDECAPRENYL-DIPHOSPHATASE"/>
    <property type="match status" value="1"/>
</dbReference>
<dbReference type="RefSeq" id="WP_004075911.1">
    <property type="nucleotide sequence ID" value="NZ_CM001436.1"/>
</dbReference>
<dbReference type="InterPro" id="IPR003824">
    <property type="entry name" value="UppP"/>
</dbReference>
<dbReference type="InParanoid" id="H1YZQ9"/>
<evidence type="ECO:0000256" key="12">
    <source>
        <dbReference type="HAMAP-Rule" id="MF_01006"/>
    </source>
</evidence>
<feature type="transmembrane region" description="Helical" evidence="12">
    <location>
        <begin position="81"/>
        <end position="100"/>
    </location>
</feature>
<evidence type="ECO:0000256" key="10">
    <source>
        <dbReference type="ARBA" id="ARBA00032707"/>
    </source>
</evidence>
<comment type="function">
    <text evidence="12">Catalyzes the dephosphorylation of undecaprenyl diphosphate (UPP).</text>
</comment>
<comment type="subcellular location">
    <subcellularLocation>
        <location evidence="1 12">Cell membrane</location>
        <topology evidence="1 12">Multi-pass membrane protein</topology>
    </subcellularLocation>
</comment>
<accession>H1YZQ9</accession>
<feature type="transmembrane region" description="Helical" evidence="12">
    <location>
        <begin position="207"/>
        <end position="227"/>
    </location>
</feature>
<name>H1YZQ9_9EURY</name>
<dbReference type="Pfam" id="PF02673">
    <property type="entry name" value="BacA"/>
    <property type="match status" value="1"/>
</dbReference>
<reference evidence="13 14" key="1">
    <citation type="submission" date="2011-10" db="EMBL/GenBank/DDBJ databases">
        <title>The Improved High-Quality Draft genome of Methanoplanus limicola DSM 2279.</title>
        <authorList>
            <consortium name="US DOE Joint Genome Institute (JGI-PGF)"/>
            <person name="Lucas S."/>
            <person name="Copeland A."/>
            <person name="Lapidus A."/>
            <person name="Glavina del Rio T."/>
            <person name="Dalin E."/>
            <person name="Tice H."/>
            <person name="Bruce D."/>
            <person name="Goodwin L."/>
            <person name="Pitluck S."/>
            <person name="Peters L."/>
            <person name="Mikhailova N."/>
            <person name="Lu M."/>
            <person name="Kyrpides N."/>
            <person name="Mavromatis K."/>
            <person name="Ivanova N."/>
            <person name="Markowitz V."/>
            <person name="Cheng J.-F."/>
            <person name="Hugenholtz P."/>
            <person name="Woyke T."/>
            <person name="Wu D."/>
            <person name="Wirth R."/>
            <person name="Brambilla E.-M."/>
            <person name="Klenk H.-P."/>
            <person name="Eisen J.A."/>
        </authorList>
    </citation>
    <scope>NUCLEOTIDE SEQUENCE [LARGE SCALE GENOMIC DNA]</scope>
    <source>
        <strain evidence="13 14">DSM 2279</strain>
    </source>
</reference>
<feature type="transmembrane region" description="Helical" evidence="12">
    <location>
        <begin position="42"/>
        <end position="61"/>
    </location>
</feature>
<evidence type="ECO:0000256" key="11">
    <source>
        <dbReference type="ARBA" id="ARBA00047594"/>
    </source>
</evidence>
<dbReference type="EMBL" id="CM001436">
    <property type="protein sequence ID" value="EHQ34321.1"/>
    <property type="molecule type" value="Genomic_DNA"/>
</dbReference>
<comment type="catalytic activity">
    <reaction evidence="11 12">
        <text>di-trans,octa-cis-undecaprenyl diphosphate + H2O = di-trans,octa-cis-undecaprenyl phosphate + phosphate + H(+)</text>
        <dbReference type="Rhea" id="RHEA:28094"/>
        <dbReference type="ChEBI" id="CHEBI:15377"/>
        <dbReference type="ChEBI" id="CHEBI:15378"/>
        <dbReference type="ChEBI" id="CHEBI:43474"/>
        <dbReference type="ChEBI" id="CHEBI:58405"/>
        <dbReference type="ChEBI" id="CHEBI:60392"/>
        <dbReference type="EC" id="3.6.1.27"/>
    </reaction>
</comment>
<evidence type="ECO:0000256" key="9">
    <source>
        <dbReference type="ARBA" id="ARBA00023136"/>
    </source>
</evidence>
<dbReference type="HAMAP" id="MF_01006">
    <property type="entry name" value="Undec_diphosphatase"/>
    <property type="match status" value="1"/>
</dbReference>
<organism evidence="13 14">
    <name type="scientific">Methanoplanus limicola DSM 2279</name>
    <dbReference type="NCBI Taxonomy" id="937775"/>
    <lineage>
        <taxon>Archaea</taxon>
        <taxon>Methanobacteriati</taxon>
        <taxon>Methanobacteriota</taxon>
        <taxon>Stenosarchaea group</taxon>
        <taxon>Methanomicrobia</taxon>
        <taxon>Methanomicrobiales</taxon>
        <taxon>Methanomicrobiaceae</taxon>
        <taxon>Methanoplanus</taxon>
    </lineage>
</organism>
<dbReference type="AlphaFoldDB" id="H1YZQ9"/>
<dbReference type="OrthoDB" id="65864at2157"/>
<dbReference type="HOGENOM" id="CLU_060296_1_0_2"/>
<dbReference type="Proteomes" id="UP000005741">
    <property type="component" value="Chromosome"/>
</dbReference>
<evidence type="ECO:0000256" key="5">
    <source>
        <dbReference type="ARBA" id="ARBA00022475"/>
    </source>
</evidence>
<comment type="similarity">
    <text evidence="2 12">Belongs to the UppP family.</text>
</comment>
<dbReference type="PATRIC" id="fig|937775.9.peg.196"/>
<feature type="transmembrane region" description="Helical" evidence="12">
    <location>
        <begin position="181"/>
        <end position="201"/>
    </location>
</feature>
<keyword evidence="9 12" id="KW-0472">Membrane</keyword>
<dbReference type="GO" id="GO:0050380">
    <property type="term" value="F:undecaprenyl-diphosphatase activity"/>
    <property type="evidence" value="ECO:0007669"/>
    <property type="project" value="UniProtKB-UniRule"/>
</dbReference>
<feature type="transmembrane region" description="Helical" evidence="12">
    <location>
        <begin position="239"/>
        <end position="260"/>
    </location>
</feature>
<keyword evidence="8 12" id="KW-1133">Transmembrane helix</keyword>
<evidence type="ECO:0000256" key="4">
    <source>
        <dbReference type="ARBA" id="ARBA00021581"/>
    </source>
</evidence>
<dbReference type="STRING" id="937775.Metlim_0168"/>